<sequence>MASSDPKFTNPSQNPSSPFYIHPSESPSSMIVTPTLYIHNYQSRSRHLSALVSKTKMSFLIRSITKPLPFDPLYYMRRIGRFSFYTLCSCLAKTFHQQDFIIRFLKDLDKHFSMVRSQILFLDPLPSANHVFPMIIQHERQHTTSTSIDSNPFINATAAKAHGFLQSRGPKNIASDKKCEHCRRLGHTIDAYYQKNGIFAPKWDYCRSFKHTMDVCYAKYGYPPSHPKYPG</sequence>
<dbReference type="EMBL" id="CM003606">
    <property type="protein sequence ID" value="KYP68871.1"/>
    <property type="molecule type" value="Genomic_DNA"/>
</dbReference>
<dbReference type="PANTHER" id="PTHR34222:SF99">
    <property type="entry name" value="PROTEIN, PUTATIVE-RELATED"/>
    <property type="match status" value="1"/>
</dbReference>
<proteinExistence type="predicted"/>
<dbReference type="PANTHER" id="PTHR34222">
    <property type="entry name" value="GAG_PRE-INTEGRS DOMAIN-CONTAINING PROTEIN"/>
    <property type="match status" value="1"/>
</dbReference>
<dbReference type="Gramene" id="C.cajan_21869.t">
    <property type="protein sequence ID" value="C.cajan_21869.t"/>
    <property type="gene ID" value="C.cajan_21869"/>
</dbReference>
<reference evidence="1 2" key="1">
    <citation type="journal article" date="2012" name="Nat. Biotechnol.">
        <title>Draft genome sequence of pigeonpea (Cajanus cajan), an orphan legume crop of resource-poor farmers.</title>
        <authorList>
            <person name="Varshney R.K."/>
            <person name="Chen W."/>
            <person name="Li Y."/>
            <person name="Bharti A.K."/>
            <person name="Saxena R.K."/>
            <person name="Schlueter J.A."/>
            <person name="Donoghue M.T."/>
            <person name="Azam S."/>
            <person name="Fan G."/>
            <person name="Whaley A.M."/>
            <person name="Farmer A.D."/>
            <person name="Sheridan J."/>
            <person name="Iwata A."/>
            <person name="Tuteja R."/>
            <person name="Penmetsa R.V."/>
            <person name="Wu W."/>
            <person name="Upadhyaya H.D."/>
            <person name="Yang S.P."/>
            <person name="Shah T."/>
            <person name="Saxena K.B."/>
            <person name="Michael T."/>
            <person name="McCombie W.R."/>
            <person name="Yang B."/>
            <person name="Zhang G."/>
            <person name="Yang H."/>
            <person name="Wang J."/>
            <person name="Spillane C."/>
            <person name="Cook D.R."/>
            <person name="May G.D."/>
            <person name="Xu X."/>
            <person name="Jackson S.A."/>
        </authorList>
    </citation>
    <scope>NUCLEOTIDE SEQUENCE [LARGE SCALE GENOMIC DNA]</scope>
    <source>
        <strain evidence="2">cv. Asha</strain>
    </source>
</reference>
<gene>
    <name evidence="1" type="ORF">KK1_022520</name>
</gene>
<evidence type="ECO:0000313" key="1">
    <source>
        <dbReference type="EMBL" id="KYP68871.1"/>
    </source>
</evidence>
<evidence type="ECO:0000313" key="2">
    <source>
        <dbReference type="Proteomes" id="UP000075243"/>
    </source>
</evidence>
<name>A0A151TPB3_CAJCA</name>
<organism evidence="1 2">
    <name type="scientific">Cajanus cajan</name>
    <name type="common">Pigeon pea</name>
    <name type="synonym">Cajanus indicus</name>
    <dbReference type="NCBI Taxonomy" id="3821"/>
    <lineage>
        <taxon>Eukaryota</taxon>
        <taxon>Viridiplantae</taxon>
        <taxon>Streptophyta</taxon>
        <taxon>Embryophyta</taxon>
        <taxon>Tracheophyta</taxon>
        <taxon>Spermatophyta</taxon>
        <taxon>Magnoliopsida</taxon>
        <taxon>eudicotyledons</taxon>
        <taxon>Gunneridae</taxon>
        <taxon>Pentapetalae</taxon>
        <taxon>rosids</taxon>
        <taxon>fabids</taxon>
        <taxon>Fabales</taxon>
        <taxon>Fabaceae</taxon>
        <taxon>Papilionoideae</taxon>
        <taxon>50 kb inversion clade</taxon>
        <taxon>NPAAA clade</taxon>
        <taxon>indigoferoid/millettioid clade</taxon>
        <taxon>Phaseoleae</taxon>
        <taxon>Cajanus</taxon>
    </lineage>
</organism>
<protein>
    <submittedName>
        <fullName evidence="1">Uncharacterized protein</fullName>
    </submittedName>
</protein>
<dbReference type="AlphaFoldDB" id="A0A151TPB3"/>
<dbReference type="OMA" id="GHTIDAY"/>
<dbReference type="Proteomes" id="UP000075243">
    <property type="component" value="Chromosome 4"/>
</dbReference>
<accession>A0A151TPB3</accession>
<keyword evidence="2" id="KW-1185">Reference proteome</keyword>